<dbReference type="PhylomeDB" id="A7SEW0"/>
<keyword evidence="3 6" id="KW-0378">Hydrolase</keyword>
<accession>A7SEW0</accession>
<keyword evidence="8" id="KW-1185">Reference proteome</keyword>
<dbReference type="KEGG" id="nve:5509339"/>
<proteinExistence type="inferred from homology"/>
<dbReference type="CDD" id="cd11592">
    <property type="entry name" value="Agmatinase_PAH"/>
    <property type="match status" value="1"/>
</dbReference>
<dbReference type="eggNOG" id="KOG2964">
    <property type="taxonomic scope" value="Eukaryota"/>
</dbReference>
<comment type="cofactor">
    <cofactor evidence="5">
        <name>Mn(2+)</name>
        <dbReference type="ChEBI" id="CHEBI:29035"/>
    </cofactor>
    <text evidence="5">Binds 2 manganese ions per subunit.</text>
</comment>
<dbReference type="PROSITE" id="PS01053">
    <property type="entry name" value="ARGINASE_1"/>
    <property type="match status" value="1"/>
</dbReference>
<dbReference type="PIRSF" id="PIRSF036979">
    <property type="entry name" value="Arginase"/>
    <property type="match status" value="1"/>
</dbReference>
<evidence type="ECO:0000256" key="6">
    <source>
        <dbReference type="RuleBase" id="RU003684"/>
    </source>
</evidence>
<evidence type="ECO:0000256" key="1">
    <source>
        <dbReference type="ARBA" id="ARBA00009227"/>
    </source>
</evidence>
<dbReference type="STRING" id="45351.A7SEW0"/>
<dbReference type="SUPFAM" id="SSF52768">
    <property type="entry name" value="Arginase/deacetylase"/>
    <property type="match status" value="1"/>
</dbReference>
<dbReference type="PANTHER" id="PTHR11358">
    <property type="entry name" value="ARGINASE/AGMATINASE"/>
    <property type="match status" value="1"/>
</dbReference>
<dbReference type="FunCoup" id="A7SEW0">
    <property type="interactions" value="16"/>
</dbReference>
<dbReference type="HOGENOM" id="CLU_039478_0_0_1"/>
<comment type="similarity">
    <text evidence="1">Belongs to the arginase family. Agmatinase subfamily.</text>
</comment>
<name>A7SEW0_NEMVE</name>
<gene>
    <name evidence="7" type="ORF">NEMVEDRAFT_v1g211198</name>
</gene>
<evidence type="ECO:0000256" key="3">
    <source>
        <dbReference type="ARBA" id="ARBA00022801"/>
    </source>
</evidence>
<dbReference type="Proteomes" id="UP000001593">
    <property type="component" value="Unassembled WGS sequence"/>
</dbReference>
<feature type="binding site" evidence="5">
    <location>
        <position position="136"/>
    </location>
    <ligand>
        <name>Mn(2+)</name>
        <dbReference type="ChEBI" id="CHEBI:29035"/>
        <label>1</label>
    </ligand>
</feature>
<evidence type="ECO:0000256" key="4">
    <source>
        <dbReference type="ARBA" id="ARBA00023211"/>
    </source>
</evidence>
<reference evidence="7 8" key="1">
    <citation type="journal article" date="2007" name="Science">
        <title>Sea anemone genome reveals ancestral eumetazoan gene repertoire and genomic organization.</title>
        <authorList>
            <person name="Putnam N.H."/>
            <person name="Srivastava M."/>
            <person name="Hellsten U."/>
            <person name="Dirks B."/>
            <person name="Chapman J."/>
            <person name="Salamov A."/>
            <person name="Terry A."/>
            <person name="Shapiro H."/>
            <person name="Lindquist E."/>
            <person name="Kapitonov V.V."/>
            <person name="Jurka J."/>
            <person name="Genikhovich G."/>
            <person name="Grigoriev I.V."/>
            <person name="Lucas S.M."/>
            <person name="Steele R.E."/>
            <person name="Finnerty J.R."/>
            <person name="Technau U."/>
            <person name="Martindale M.Q."/>
            <person name="Rokhsar D.S."/>
        </authorList>
    </citation>
    <scope>NUCLEOTIDE SEQUENCE [LARGE SCALE GENOMIC DNA]</scope>
    <source>
        <strain evidence="8">CH2 X CH6</strain>
    </source>
</reference>
<dbReference type="GO" id="GO:0047971">
    <property type="term" value="F:guanidinobutyrase activity"/>
    <property type="evidence" value="ECO:0007669"/>
    <property type="project" value="UniProtKB-ARBA"/>
</dbReference>
<evidence type="ECO:0000313" key="8">
    <source>
        <dbReference type="Proteomes" id="UP000001593"/>
    </source>
</evidence>
<dbReference type="InterPro" id="IPR023696">
    <property type="entry name" value="Ureohydrolase_dom_sf"/>
</dbReference>
<dbReference type="InterPro" id="IPR005925">
    <property type="entry name" value="Agmatinase-rel"/>
</dbReference>
<dbReference type="GO" id="GO:0046872">
    <property type="term" value="F:metal ion binding"/>
    <property type="evidence" value="ECO:0007669"/>
    <property type="project" value="UniProtKB-KW"/>
</dbReference>
<keyword evidence="2 5" id="KW-0479">Metal-binding</keyword>
<dbReference type="AlphaFoldDB" id="A7SEW0"/>
<dbReference type="Gene3D" id="3.40.800.10">
    <property type="entry name" value="Ureohydrolase domain"/>
    <property type="match status" value="1"/>
</dbReference>
<dbReference type="NCBIfam" id="TIGR01230">
    <property type="entry name" value="agmatinase"/>
    <property type="match status" value="1"/>
</dbReference>
<feature type="binding site" evidence="5">
    <location>
        <position position="138"/>
    </location>
    <ligand>
        <name>Mn(2+)</name>
        <dbReference type="ChEBI" id="CHEBI:29035"/>
        <label>1</label>
    </ligand>
</feature>
<feature type="binding site" evidence="5">
    <location>
        <position position="140"/>
    </location>
    <ligand>
        <name>Mn(2+)</name>
        <dbReference type="ChEBI" id="CHEBI:29035"/>
        <label>1</label>
    </ligand>
</feature>
<evidence type="ECO:0000256" key="5">
    <source>
        <dbReference type="PIRSR" id="PIRSR036979-1"/>
    </source>
</evidence>
<dbReference type="OMA" id="YELTTIM"/>
<feature type="binding site" evidence="5">
    <location>
        <position position="227"/>
    </location>
    <ligand>
        <name>Mn(2+)</name>
        <dbReference type="ChEBI" id="CHEBI:29035"/>
        <label>1</label>
    </ligand>
</feature>
<evidence type="ECO:0000313" key="7">
    <source>
        <dbReference type="EMBL" id="EDO37777.1"/>
    </source>
</evidence>
<evidence type="ECO:0000256" key="2">
    <source>
        <dbReference type="ARBA" id="ARBA00022723"/>
    </source>
</evidence>
<dbReference type="PANTHER" id="PTHR11358:SF26">
    <property type="entry name" value="GUANIDINO ACID HYDROLASE, MITOCHONDRIAL"/>
    <property type="match status" value="1"/>
</dbReference>
<dbReference type="FunFam" id="3.40.800.10:FF:000002">
    <property type="entry name" value="Agmatinase"/>
    <property type="match status" value="1"/>
</dbReference>
<feature type="binding site" evidence="5">
    <location>
        <position position="229"/>
    </location>
    <ligand>
        <name>Mn(2+)</name>
        <dbReference type="ChEBI" id="CHEBI:29035"/>
        <label>1</label>
    </ligand>
</feature>
<protein>
    <recommendedName>
        <fullName evidence="9">Agmatinase</fullName>
    </recommendedName>
</protein>
<dbReference type="InParanoid" id="A7SEW0"/>
<dbReference type="InterPro" id="IPR020855">
    <property type="entry name" value="Ureohydrolase_Mn_BS"/>
</dbReference>
<organism evidence="7 8">
    <name type="scientific">Nematostella vectensis</name>
    <name type="common">Starlet sea anemone</name>
    <dbReference type="NCBI Taxonomy" id="45351"/>
    <lineage>
        <taxon>Eukaryota</taxon>
        <taxon>Metazoa</taxon>
        <taxon>Cnidaria</taxon>
        <taxon>Anthozoa</taxon>
        <taxon>Hexacorallia</taxon>
        <taxon>Actiniaria</taxon>
        <taxon>Edwardsiidae</taxon>
        <taxon>Nematostella</taxon>
    </lineage>
</organism>
<dbReference type="PROSITE" id="PS51409">
    <property type="entry name" value="ARGINASE_2"/>
    <property type="match status" value="1"/>
</dbReference>
<dbReference type="InterPro" id="IPR006035">
    <property type="entry name" value="Ureohydrolase"/>
</dbReference>
<dbReference type="GO" id="GO:0008783">
    <property type="term" value="F:agmatinase activity"/>
    <property type="evidence" value="ECO:0000318"/>
    <property type="project" value="GO_Central"/>
</dbReference>
<dbReference type="PRINTS" id="PR00116">
    <property type="entry name" value="ARGINASE"/>
</dbReference>
<evidence type="ECO:0008006" key="9">
    <source>
        <dbReference type="Google" id="ProtNLM"/>
    </source>
</evidence>
<dbReference type="EMBL" id="DS469639">
    <property type="protein sequence ID" value="EDO37777.1"/>
    <property type="molecule type" value="Genomic_DNA"/>
</dbReference>
<keyword evidence="4 5" id="KW-0464">Manganese</keyword>
<dbReference type="Pfam" id="PF00491">
    <property type="entry name" value="Arginase"/>
    <property type="match status" value="1"/>
</dbReference>
<feature type="binding site" evidence="5">
    <location>
        <position position="113"/>
    </location>
    <ligand>
        <name>Mn(2+)</name>
        <dbReference type="ChEBI" id="CHEBI:29035"/>
        <label>1</label>
    </ligand>
</feature>
<dbReference type="GO" id="GO:0033389">
    <property type="term" value="P:putrescine biosynthetic process from arginine, via agmatine"/>
    <property type="evidence" value="ECO:0000318"/>
    <property type="project" value="GO_Central"/>
</dbReference>
<sequence>MPRAGGIATMMRLPHQKSAVGLDVCFVGVPFDTGTSNKTGTRYGPRQIRWESSMLRPYNPATGAAPFESLMVADVGDIPINNFNISKTVDIIRTKIEEFICDGCFPLTMGGDHTITYPILQAIKNKHGPVGLVHVDAHMDLHNKMCDEAVYHGSPFFRAFEEGLLDPKRVVQIGLRGSLYDNNAYNIPKDLGFRVVPAVDCWYKSMAPLMAEVQEQMGDGPVYISFDIDGLDPSIAPGTGTPEIGGLTAIQGLEIVRGCQGLNVVGGDLVEVSPPYDTTGITALTGANLLFEMLCVLPGVKYYKH</sequence>